<dbReference type="InterPro" id="IPR036188">
    <property type="entry name" value="FAD/NAD-bd_sf"/>
</dbReference>
<evidence type="ECO:0000256" key="5">
    <source>
        <dbReference type="ARBA" id="ARBA00023002"/>
    </source>
</evidence>
<dbReference type="InterPro" id="IPR012132">
    <property type="entry name" value="GMC_OxRdtase"/>
</dbReference>
<keyword evidence="6" id="KW-0520">NAD</keyword>
<keyword evidence="5 6" id="KW-0560">Oxidoreductase</keyword>
<dbReference type="GO" id="GO:0008812">
    <property type="term" value="F:choline dehydrogenase activity"/>
    <property type="evidence" value="ECO:0007669"/>
    <property type="project" value="UniProtKB-UniRule"/>
</dbReference>
<evidence type="ECO:0000256" key="10">
    <source>
        <dbReference type="SAM" id="MobiDB-lite"/>
    </source>
</evidence>
<dbReference type="PROSITE" id="PS51257">
    <property type="entry name" value="PROKAR_LIPOPROTEIN"/>
    <property type="match status" value="1"/>
</dbReference>
<dbReference type="HAMAP" id="MF_00750">
    <property type="entry name" value="Choline_dehydrogen"/>
    <property type="match status" value="1"/>
</dbReference>
<evidence type="ECO:0000256" key="9">
    <source>
        <dbReference type="RuleBase" id="RU003969"/>
    </source>
</evidence>
<dbReference type="EMBL" id="FNVQ01000001">
    <property type="protein sequence ID" value="SEF66298.1"/>
    <property type="molecule type" value="Genomic_DNA"/>
</dbReference>
<comment type="function">
    <text evidence="6">Involved in the biosynthesis of the osmoprotectant glycine betaine. Catalyzes the oxidation of choline to betaine aldehyde and betaine aldehyde to glycine betaine at the same rate.</text>
</comment>
<dbReference type="GO" id="GO:0008802">
    <property type="term" value="F:betaine-aldehyde dehydrogenase (NAD+) activity"/>
    <property type="evidence" value="ECO:0007669"/>
    <property type="project" value="UniProtKB-EC"/>
</dbReference>
<feature type="active site" description="Proton acceptor" evidence="6">
    <location>
        <position position="487"/>
    </location>
</feature>
<evidence type="ECO:0000259" key="12">
    <source>
        <dbReference type="PROSITE" id="PS00624"/>
    </source>
</evidence>
<keyword evidence="4 6" id="KW-0274">FAD</keyword>
<evidence type="ECO:0000256" key="8">
    <source>
        <dbReference type="RuleBase" id="RU003968"/>
    </source>
</evidence>
<evidence type="ECO:0000256" key="7">
    <source>
        <dbReference type="PIRSR" id="PIRSR000137-2"/>
    </source>
</evidence>
<dbReference type="GO" id="GO:0050660">
    <property type="term" value="F:flavin adenine dinucleotide binding"/>
    <property type="evidence" value="ECO:0007669"/>
    <property type="project" value="InterPro"/>
</dbReference>
<sequence>MKQTFDYIIVGAGSAGCVLADRLSESGEHSVLLLEAGGSDNNILIRMPTALSYPMNMPKFAWQFESDPEPGLDGRQLHCPRGKVLGGGSSINGMVYVRGHACDFEQWEQQGAKGWSYANCLPYFKRAEHWSDSSSQSQDGPNSPNSPNSPNVKYRGSQGPVGTNNGNGMSLNPLYQAFIDAGQEAGYPKTADYNGYQQEGFGPMHMTVDGGVRASTSRAYLDRARERSNLALRTGVLTRRILLNSGKAEGIEFESSGALYQAFARREVILSAGSIGSPHLLQLSGIGPSDVLLNAGVELEHELPGVGENLQDHLEVYFQYRCDKPITLNSKLGLISKGLIGTRWILFKSGLGATNHFESCGFIRSRAGLKWPNIQYHFLPAAMRYDGRAAFNGHGFQVHVGPNKPESRGRVWIESPDPKIPPRILFNYISTEQDVQDWRDTIRLTREILNQPALDEFRGEEIQPGASVQSDEEIDAWVRANVESAYHPSCSCRMGDKDDPMAVVDPECRVRGIEHLRVVDSSIFPTITNGNLNAPTIMVAERAADLILGKTPEVASDAEFWVDPEWESRQRPEPATRPLANH</sequence>
<dbReference type="Pfam" id="PF05199">
    <property type="entry name" value="GMC_oxred_C"/>
    <property type="match status" value="1"/>
</dbReference>
<comment type="similarity">
    <text evidence="2 6 8">Belongs to the GMC oxidoreductase family.</text>
</comment>
<dbReference type="PIRSF" id="PIRSF000137">
    <property type="entry name" value="Alcohol_oxidase"/>
    <property type="match status" value="1"/>
</dbReference>
<dbReference type="PANTHER" id="PTHR11552:SF147">
    <property type="entry name" value="CHOLINE DEHYDROGENASE, MITOCHONDRIAL"/>
    <property type="match status" value="1"/>
</dbReference>
<dbReference type="SUPFAM" id="SSF51905">
    <property type="entry name" value="FAD/NAD(P)-binding domain"/>
    <property type="match status" value="1"/>
</dbReference>
<dbReference type="SUPFAM" id="SSF54373">
    <property type="entry name" value="FAD-linked reductases, C-terminal domain"/>
    <property type="match status" value="1"/>
</dbReference>
<dbReference type="UniPathway" id="UPA00529">
    <property type="reaction ID" value="UER00385"/>
</dbReference>
<organism evidence="13 14">
    <name type="scientific">Marinobacterium lutimaris</name>
    <dbReference type="NCBI Taxonomy" id="568106"/>
    <lineage>
        <taxon>Bacteria</taxon>
        <taxon>Pseudomonadati</taxon>
        <taxon>Pseudomonadota</taxon>
        <taxon>Gammaproteobacteria</taxon>
        <taxon>Oceanospirillales</taxon>
        <taxon>Oceanospirillaceae</taxon>
        <taxon>Marinobacterium</taxon>
    </lineage>
</organism>
<dbReference type="PROSITE" id="PS00624">
    <property type="entry name" value="GMC_OXRED_2"/>
    <property type="match status" value="1"/>
</dbReference>
<dbReference type="InterPro" id="IPR011533">
    <property type="entry name" value="BetA"/>
</dbReference>
<evidence type="ECO:0000313" key="13">
    <source>
        <dbReference type="EMBL" id="SEF66298.1"/>
    </source>
</evidence>
<evidence type="ECO:0000256" key="6">
    <source>
        <dbReference type="HAMAP-Rule" id="MF_00750"/>
    </source>
</evidence>
<dbReference type="InterPro" id="IPR000172">
    <property type="entry name" value="GMC_OxRdtase_N"/>
</dbReference>
<dbReference type="Pfam" id="PF00732">
    <property type="entry name" value="GMC_oxred_N"/>
    <property type="match status" value="1"/>
</dbReference>
<dbReference type="Proteomes" id="UP000236745">
    <property type="component" value="Unassembled WGS sequence"/>
</dbReference>
<feature type="domain" description="Glucose-methanol-choline oxidoreductase N-terminal" evidence="12">
    <location>
        <begin position="273"/>
        <end position="287"/>
    </location>
</feature>
<dbReference type="AlphaFoldDB" id="A0A1H5TVR1"/>
<keyword evidence="3 6" id="KW-0285">Flavoprotein</keyword>
<feature type="domain" description="Glucose-methanol-choline oxidoreductase N-terminal" evidence="11">
    <location>
        <begin position="82"/>
        <end position="105"/>
    </location>
</feature>
<evidence type="ECO:0000313" key="14">
    <source>
        <dbReference type="Proteomes" id="UP000236745"/>
    </source>
</evidence>
<evidence type="ECO:0000256" key="1">
    <source>
        <dbReference type="ARBA" id="ARBA00001974"/>
    </source>
</evidence>
<feature type="binding site" evidence="7">
    <location>
        <begin position="92"/>
        <end position="95"/>
    </location>
    <ligand>
        <name>FAD</name>
        <dbReference type="ChEBI" id="CHEBI:57692"/>
    </ligand>
</feature>
<dbReference type="NCBIfam" id="TIGR01810">
    <property type="entry name" value="betA"/>
    <property type="match status" value="1"/>
</dbReference>
<dbReference type="Gene3D" id="3.50.50.60">
    <property type="entry name" value="FAD/NAD(P)-binding domain"/>
    <property type="match status" value="1"/>
</dbReference>
<keyword evidence="14" id="KW-1185">Reference proteome</keyword>
<dbReference type="GO" id="GO:0016020">
    <property type="term" value="C:membrane"/>
    <property type="evidence" value="ECO:0007669"/>
    <property type="project" value="TreeGrafter"/>
</dbReference>
<evidence type="ECO:0000259" key="11">
    <source>
        <dbReference type="PROSITE" id="PS00623"/>
    </source>
</evidence>
<accession>A0A1H5TVR1</accession>
<feature type="binding site" evidence="7">
    <location>
        <position position="84"/>
    </location>
    <ligand>
        <name>FAD</name>
        <dbReference type="ChEBI" id="CHEBI:57692"/>
    </ligand>
</feature>
<dbReference type="PANTHER" id="PTHR11552">
    <property type="entry name" value="GLUCOSE-METHANOL-CHOLINE GMC OXIDOREDUCTASE"/>
    <property type="match status" value="1"/>
</dbReference>
<proteinExistence type="inferred from homology"/>
<feature type="region of interest" description="Disordered" evidence="10">
    <location>
        <begin position="131"/>
        <end position="167"/>
    </location>
</feature>
<feature type="binding site" evidence="6">
    <location>
        <begin position="6"/>
        <end position="35"/>
    </location>
    <ligand>
        <name>FAD</name>
        <dbReference type="ChEBI" id="CHEBI:57692"/>
    </ligand>
</feature>
<protein>
    <recommendedName>
        <fullName evidence="6">Oxygen-dependent choline dehydrogenase</fullName>
        <shortName evidence="6">CDH</shortName>
        <shortName evidence="6">CHD</shortName>
        <ecNumber evidence="6">1.1.99.1</ecNumber>
    </recommendedName>
    <alternativeName>
        <fullName evidence="6">Betaine aldehyde dehydrogenase</fullName>
        <shortName evidence="6">BADH</shortName>
        <ecNumber evidence="6">1.2.1.8</ecNumber>
    </alternativeName>
</protein>
<comment type="catalytic activity">
    <reaction evidence="6 9">
        <text>choline + A = betaine aldehyde + AH2</text>
        <dbReference type="Rhea" id="RHEA:17433"/>
        <dbReference type="ChEBI" id="CHEBI:13193"/>
        <dbReference type="ChEBI" id="CHEBI:15354"/>
        <dbReference type="ChEBI" id="CHEBI:15710"/>
        <dbReference type="ChEBI" id="CHEBI:17499"/>
        <dbReference type="EC" id="1.1.99.1"/>
    </reaction>
</comment>
<reference evidence="13 14" key="1">
    <citation type="submission" date="2016-10" db="EMBL/GenBank/DDBJ databases">
        <authorList>
            <person name="de Groot N.N."/>
        </authorList>
    </citation>
    <scope>NUCLEOTIDE SEQUENCE [LARGE SCALE GENOMIC DNA]</scope>
    <source>
        <strain evidence="13 14">DSM 22012</strain>
    </source>
</reference>
<dbReference type="NCBIfam" id="NF002550">
    <property type="entry name" value="PRK02106.1"/>
    <property type="match status" value="1"/>
</dbReference>
<evidence type="ECO:0000256" key="2">
    <source>
        <dbReference type="ARBA" id="ARBA00010790"/>
    </source>
</evidence>
<evidence type="ECO:0000256" key="3">
    <source>
        <dbReference type="ARBA" id="ARBA00022630"/>
    </source>
</evidence>
<comment type="pathway">
    <text evidence="6 9">Amine and polyamine biosynthesis; betaine biosynthesis via choline pathway; betaine aldehyde from choline (cytochrome c reductase route): step 1/1.</text>
</comment>
<comment type="catalytic activity">
    <reaction evidence="6">
        <text>betaine aldehyde + NAD(+) + H2O = glycine betaine + NADH + 2 H(+)</text>
        <dbReference type="Rhea" id="RHEA:15305"/>
        <dbReference type="ChEBI" id="CHEBI:15377"/>
        <dbReference type="ChEBI" id="CHEBI:15378"/>
        <dbReference type="ChEBI" id="CHEBI:15710"/>
        <dbReference type="ChEBI" id="CHEBI:17750"/>
        <dbReference type="ChEBI" id="CHEBI:57540"/>
        <dbReference type="ChEBI" id="CHEBI:57945"/>
        <dbReference type="EC" id="1.2.1.8"/>
    </reaction>
</comment>
<gene>
    <name evidence="6" type="primary">betA</name>
    <name evidence="13" type="ORF">SAMN05444390_101170</name>
</gene>
<comment type="cofactor">
    <cofactor evidence="1 6 7">
        <name>FAD</name>
        <dbReference type="ChEBI" id="CHEBI:57692"/>
    </cofactor>
</comment>
<name>A0A1H5TVR1_9GAMM</name>
<dbReference type="InterPro" id="IPR007867">
    <property type="entry name" value="GMC_OxRtase_C"/>
</dbReference>
<dbReference type="GO" id="GO:0019285">
    <property type="term" value="P:glycine betaine biosynthetic process from choline"/>
    <property type="evidence" value="ECO:0007669"/>
    <property type="project" value="UniProtKB-UniRule"/>
</dbReference>
<dbReference type="Gene3D" id="3.30.410.40">
    <property type="match status" value="1"/>
</dbReference>
<evidence type="ECO:0000256" key="4">
    <source>
        <dbReference type="ARBA" id="ARBA00022827"/>
    </source>
</evidence>
<feature type="compositionally biased region" description="Low complexity" evidence="10">
    <location>
        <begin position="132"/>
        <end position="151"/>
    </location>
</feature>
<dbReference type="EC" id="1.2.1.8" evidence="6"/>
<dbReference type="EC" id="1.1.99.1" evidence="6"/>
<dbReference type="OrthoDB" id="9785276at2"/>
<dbReference type="RefSeq" id="WP_104001196.1">
    <property type="nucleotide sequence ID" value="NZ_FNVQ01000001.1"/>
</dbReference>
<dbReference type="PROSITE" id="PS00623">
    <property type="entry name" value="GMC_OXRED_1"/>
    <property type="match status" value="1"/>
</dbReference>